<dbReference type="OrthoDB" id="10038011at2759"/>
<keyword evidence="6" id="KW-1185">Reference proteome</keyword>
<keyword evidence="3" id="KW-0804">Transcription</keyword>
<evidence type="ECO:0000256" key="1">
    <source>
        <dbReference type="ARBA" id="ARBA00004123"/>
    </source>
</evidence>
<dbReference type="Proteomes" id="UP000660262">
    <property type="component" value="Unassembled WGS sequence"/>
</dbReference>
<feature type="region of interest" description="Disordered" evidence="4">
    <location>
        <begin position="1"/>
        <end position="37"/>
    </location>
</feature>
<reference evidence="5" key="1">
    <citation type="submission" date="2020-10" db="EMBL/GenBank/DDBJ databases">
        <title>Unveiling of a novel bifunctional photoreceptor, Dualchrome1, isolated from a cosmopolitan green alga.</title>
        <authorList>
            <person name="Suzuki S."/>
            <person name="Kawachi M."/>
        </authorList>
    </citation>
    <scope>NUCLEOTIDE SEQUENCE</scope>
    <source>
        <strain evidence="5">NIES 2893</strain>
    </source>
</reference>
<dbReference type="SUPFAM" id="SSF54171">
    <property type="entry name" value="DNA-binding domain"/>
    <property type="match status" value="2"/>
</dbReference>
<sequence>MPKQKKKLATTAPPAPQSEPTRKKRKTNANAAPPPLAAPVAVDGMHISSWWNMNNNQLRFTMPEAKSLERTAGTCDDGVGTIIDDVVNDVWFDLVVNNKEKDDVVEMQGSDRVSDAIATPIAASRGASTYRGVYWTNSGRKFQAQIWHNNKLLCVGRSADAKEAAFMRDRACRDLGKDPSMLNFDDTVPIPNEYLASMAKVSKKVAWKLATLAAVVQQTAQSSSPAKAAIAAPIADPPFNFLESSSVKTGGWSSAGYHGVTWNNHDQRFVARLLHNGKQVYVGLSADAKEAAFMRDRAWRDLGKDPSKLNFDDKVPIPKKYLASVAKASKMVASKLATLAAVVQQTAQSSDS</sequence>
<dbReference type="EMBL" id="BNJQ01000001">
    <property type="protein sequence ID" value="GHP01648.1"/>
    <property type="molecule type" value="Genomic_DNA"/>
</dbReference>
<dbReference type="AlphaFoldDB" id="A0A830H4V1"/>
<organism evidence="5 6">
    <name type="scientific">Pycnococcus provasolii</name>
    <dbReference type="NCBI Taxonomy" id="41880"/>
    <lineage>
        <taxon>Eukaryota</taxon>
        <taxon>Viridiplantae</taxon>
        <taxon>Chlorophyta</taxon>
        <taxon>Pseudoscourfieldiophyceae</taxon>
        <taxon>Pseudoscourfieldiales</taxon>
        <taxon>Pycnococcaceae</taxon>
        <taxon>Pycnococcus</taxon>
    </lineage>
</organism>
<keyword evidence="2" id="KW-0805">Transcription regulation</keyword>
<comment type="subcellular location">
    <subcellularLocation>
        <location evidence="1">Nucleus</location>
    </subcellularLocation>
</comment>
<gene>
    <name evidence="5" type="ORF">PPROV_000040400</name>
</gene>
<name>A0A830H4V1_9CHLO</name>
<protein>
    <recommendedName>
        <fullName evidence="7">AP2/ERF domain-containing protein</fullName>
    </recommendedName>
</protein>
<dbReference type="GO" id="GO:0005634">
    <property type="term" value="C:nucleus"/>
    <property type="evidence" value="ECO:0007669"/>
    <property type="project" value="UniProtKB-SubCell"/>
</dbReference>
<evidence type="ECO:0000256" key="3">
    <source>
        <dbReference type="ARBA" id="ARBA00023163"/>
    </source>
</evidence>
<accession>A0A830H4V1</accession>
<evidence type="ECO:0008006" key="7">
    <source>
        <dbReference type="Google" id="ProtNLM"/>
    </source>
</evidence>
<comment type="caution">
    <text evidence="5">The sequence shown here is derived from an EMBL/GenBank/DDBJ whole genome shotgun (WGS) entry which is preliminary data.</text>
</comment>
<evidence type="ECO:0000256" key="4">
    <source>
        <dbReference type="SAM" id="MobiDB-lite"/>
    </source>
</evidence>
<evidence type="ECO:0000313" key="6">
    <source>
        <dbReference type="Proteomes" id="UP000660262"/>
    </source>
</evidence>
<dbReference type="Gene3D" id="3.30.730.10">
    <property type="entry name" value="AP2/ERF domain"/>
    <property type="match status" value="2"/>
</dbReference>
<dbReference type="InterPro" id="IPR016177">
    <property type="entry name" value="DNA-bd_dom_sf"/>
</dbReference>
<dbReference type="GO" id="GO:0003677">
    <property type="term" value="F:DNA binding"/>
    <property type="evidence" value="ECO:0007669"/>
    <property type="project" value="InterPro"/>
</dbReference>
<dbReference type="GO" id="GO:0003700">
    <property type="term" value="F:DNA-binding transcription factor activity"/>
    <property type="evidence" value="ECO:0007669"/>
    <property type="project" value="InterPro"/>
</dbReference>
<proteinExistence type="predicted"/>
<evidence type="ECO:0000313" key="5">
    <source>
        <dbReference type="EMBL" id="GHP01648.1"/>
    </source>
</evidence>
<evidence type="ECO:0000256" key="2">
    <source>
        <dbReference type="ARBA" id="ARBA00023015"/>
    </source>
</evidence>
<dbReference type="InterPro" id="IPR036955">
    <property type="entry name" value="AP2/ERF_dom_sf"/>
</dbReference>